<evidence type="ECO:0000256" key="10">
    <source>
        <dbReference type="ARBA" id="ARBA00049729"/>
    </source>
</evidence>
<evidence type="ECO:0000256" key="5">
    <source>
        <dbReference type="ARBA" id="ARBA00022801"/>
    </source>
</evidence>
<evidence type="ECO:0000259" key="12">
    <source>
        <dbReference type="Pfam" id="PF02517"/>
    </source>
</evidence>
<keyword evidence="3" id="KW-0645">Protease</keyword>
<feature type="transmembrane region" description="Helical" evidence="11">
    <location>
        <begin position="163"/>
        <end position="191"/>
    </location>
</feature>
<keyword evidence="4 11" id="KW-0812">Transmembrane</keyword>
<feature type="transmembrane region" description="Helical" evidence="11">
    <location>
        <begin position="212"/>
        <end position="232"/>
    </location>
</feature>
<keyword evidence="5" id="KW-0378">Hydrolase</keyword>
<feature type="transmembrane region" description="Helical" evidence="11">
    <location>
        <begin position="20"/>
        <end position="38"/>
    </location>
</feature>
<evidence type="ECO:0000256" key="2">
    <source>
        <dbReference type="ARBA" id="ARBA00006897"/>
    </source>
</evidence>
<gene>
    <name evidence="13" type="ORF">BD410DRAFT_796685</name>
</gene>
<dbReference type="Pfam" id="PF02517">
    <property type="entry name" value="Rce1-like"/>
    <property type="match status" value="1"/>
</dbReference>
<accession>A0A4Y7PHZ4</accession>
<dbReference type="EC" id="3.4.26.1" evidence="10"/>
<evidence type="ECO:0000313" key="14">
    <source>
        <dbReference type="Proteomes" id="UP000294933"/>
    </source>
</evidence>
<keyword evidence="14" id="KW-1185">Reference proteome</keyword>
<comment type="catalytic activity">
    <reaction evidence="9">
        <text>Hydrolyzes the peptide bond -P2-(S-farnesyl or geranylgeranyl)C-P1'-P2'-P3'-COOH where P1' and P2' are amino acids with aliphatic sidechains and P3' is any C-terminal residue.</text>
        <dbReference type="EC" id="3.4.26.1"/>
    </reaction>
</comment>
<reference evidence="13 14" key="1">
    <citation type="submission" date="2018-06" db="EMBL/GenBank/DDBJ databases">
        <title>A transcriptomic atlas of mushroom development highlights an independent origin of complex multicellularity.</title>
        <authorList>
            <consortium name="DOE Joint Genome Institute"/>
            <person name="Krizsan K."/>
            <person name="Almasi E."/>
            <person name="Merenyi Z."/>
            <person name="Sahu N."/>
            <person name="Viragh M."/>
            <person name="Koszo T."/>
            <person name="Mondo S."/>
            <person name="Kiss B."/>
            <person name="Balint B."/>
            <person name="Kues U."/>
            <person name="Barry K."/>
            <person name="Hegedus J.C."/>
            <person name="Henrissat B."/>
            <person name="Johnson J."/>
            <person name="Lipzen A."/>
            <person name="Ohm R."/>
            <person name="Nagy I."/>
            <person name="Pangilinan J."/>
            <person name="Yan J."/>
            <person name="Xiong Y."/>
            <person name="Grigoriev I.V."/>
            <person name="Hibbett D.S."/>
            <person name="Nagy L.G."/>
        </authorList>
    </citation>
    <scope>NUCLEOTIDE SEQUENCE [LARGE SCALE GENOMIC DNA]</scope>
    <source>
        <strain evidence="13 14">SZMC22713</strain>
    </source>
</reference>
<name>A0A4Y7PHZ4_9AGAM</name>
<feature type="transmembrane region" description="Helical" evidence="11">
    <location>
        <begin position="58"/>
        <end position="77"/>
    </location>
</feature>
<organism evidence="13 14">
    <name type="scientific">Rickenella mellea</name>
    <dbReference type="NCBI Taxonomy" id="50990"/>
    <lineage>
        <taxon>Eukaryota</taxon>
        <taxon>Fungi</taxon>
        <taxon>Dikarya</taxon>
        <taxon>Basidiomycota</taxon>
        <taxon>Agaricomycotina</taxon>
        <taxon>Agaricomycetes</taxon>
        <taxon>Hymenochaetales</taxon>
        <taxon>Rickenellaceae</taxon>
        <taxon>Rickenella</taxon>
    </lineage>
</organism>
<dbReference type="EMBL" id="ML170290">
    <property type="protein sequence ID" value="TDL15103.1"/>
    <property type="molecule type" value="Genomic_DNA"/>
</dbReference>
<dbReference type="InterPro" id="IPR003675">
    <property type="entry name" value="Rce1/LyrA-like_dom"/>
</dbReference>
<evidence type="ECO:0000256" key="4">
    <source>
        <dbReference type="ARBA" id="ARBA00022692"/>
    </source>
</evidence>
<evidence type="ECO:0000256" key="11">
    <source>
        <dbReference type="SAM" id="Phobius"/>
    </source>
</evidence>
<dbReference type="PANTHER" id="PTHR13046">
    <property type="entry name" value="PROTEASE U48 CAAX PRENYL PROTEASE RCE1"/>
    <property type="match status" value="1"/>
</dbReference>
<feature type="transmembrane region" description="Helical" evidence="11">
    <location>
        <begin position="276"/>
        <end position="294"/>
    </location>
</feature>
<evidence type="ECO:0000313" key="13">
    <source>
        <dbReference type="EMBL" id="TDL15103.1"/>
    </source>
</evidence>
<dbReference type="STRING" id="50990.A0A4Y7PHZ4"/>
<sequence length="303" mass="33488">MSSPGSSLARLSSGRAHLESALVSSIYVLFIYVFQVIFLPRGGLGLSRDVPQVIKIRLLAVSCATCVSVGVVMYTVFSLSSGETSAPLEVTLELLGLSSVNSTSRVKPHLITPLLFLGPLYVHLLSGTLPLMSAWSFQKDFLGVIFSWNGLRNYIIAPITEEITYRACICSILHLAGFGKGFMIFVAPLWFGLAHVHHAYENYVRPGRTQVALRRAIFASAFQFAYTTLFGWYSSYLFLRTGSIAVPIASHIFCNFMGVPQIQWELRSFPAHRTPIMATYLAGIVLFVLTLAPWTTTEGSVYW</sequence>
<dbReference type="GO" id="GO:0071586">
    <property type="term" value="P:CAAX-box protein processing"/>
    <property type="evidence" value="ECO:0007669"/>
    <property type="project" value="InterPro"/>
</dbReference>
<protein>
    <recommendedName>
        <fullName evidence="10">intramembrane prenyl-peptidase Rce1</fullName>
        <ecNumber evidence="10">3.4.26.1</ecNumber>
    </recommendedName>
</protein>
<dbReference type="OrthoDB" id="271604at2759"/>
<evidence type="ECO:0000256" key="3">
    <source>
        <dbReference type="ARBA" id="ARBA00022670"/>
    </source>
</evidence>
<evidence type="ECO:0000256" key="7">
    <source>
        <dbReference type="ARBA" id="ARBA00022989"/>
    </source>
</evidence>
<feature type="transmembrane region" description="Helical" evidence="11">
    <location>
        <begin position="110"/>
        <end position="129"/>
    </location>
</feature>
<evidence type="ECO:0000256" key="6">
    <source>
        <dbReference type="ARBA" id="ARBA00022824"/>
    </source>
</evidence>
<evidence type="ECO:0000256" key="1">
    <source>
        <dbReference type="ARBA" id="ARBA00004477"/>
    </source>
</evidence>
<comment type="similarity">
    <text evidence="2">Belongs to the peptidase U48 family.</text>
</comment>
<keyword evidence="7 11" id="KW-1133">Transmembrane helix</keyword>
<dbReference type="InterPro" id="IPR039731">
    <property type="entry name" value="Rce1"/>
</dbReference>
<dbReference type="GO" id="GO:0005789">
    <property type="term" value="C:endoplasmic reticulum membrane"/>
    <property type="evidence" value="ECO:0007669"/>
    <property type="project" value="UniProtKB-SubCell"/>
</dbReference>
<dbReference type="PANTHER" id="PTHR13046:SF0">
    <property type="entry name" value="CAAX PRENYL PROTEASE 2"/>
    <property type="match status" value="1"/>
</dbReference>
<dbReference type="Proteomes" id="UP000294933">
    <property type="component" value="Unassembled WGS sequence"/>
</dbReference>
<evidence type="ECO:0000256" key="9">
    <source>
        <dbReference type="ARBA" id="ARBA00047280"/>
    </source>
</evidence>
<dbReference type="GO" id="GO:0004222">
    <property type="term" value="F:metalloendopeptidase activity"/>
    <property type="evidence" value="ECO:0007669"/>
    <property type="project" value="InterPro"/>
</dbReference>
<comment type="subcellular location">
    <subcellularLocation>
        <location evidence="1">Endoplasmic reticulum membrane</location>
        <topology evidence="1">Multi-pass membrane protein</topology>
    </subcellularLocation>
</comment>
<dbReference type="AlphaFoldDB" id="A0A4Y7PHZ4"/>
<dbReference type="VEuPathDB" id="FungiDB:BD410DRAFT_796685"/>
<evidence type="ECO:0000256" key="8">
    <source>
        <dbReference type="ARBA" id="ARBA00023136"/>
    </source>
</evidence>
<proteinExistence type="inferred from homology"/>
<feature type="domain" description="CAAX prenyl protease 2/Lysostaphin resistance protein A-like" evidence="12">
    <location>
        <begin position="147"/>
        <end position="257"/>
    </location>
</feature>
<keyword evidence="8 11" id="KW-0472">Membrane</keyword>
<keyword evidence="6" id="KW-0256">Endoplasmic reticulum</keyword>